<dbReference type="AlphaFoldDB" id="A0AAW2YMH6"/>
<protein>
    <submittedName>
        <fullName evidence="1">Uncharacterized protein</fullName>
    </submittedName>
</protein>
<dbReference type="EMBL" id="JAOPGA020000326">
    <property type="protein sequence ID" value="KAL0478193.1"/>
    <property type="molecule type" value="Genomic_DNA"/>
</dbReference>
<sequence>MSLFFESERSDRRIPTCSVERVVPENEQKLICGINVMQFTKPDNSGRGDTLNRWNLT</sequence>
<keyword evidence="2" id="KW-1185">Reference proteome</keyword>
<comment type="caution">
    <text evidence="1">The sequence shown here is derived from an EMBL/GenBank/DDBJ whole genome shotgun (WGS) entry which is preliminary data.</text>
</comment>
<evidence type="ECO:0000313" key="1">
    <source>
        <dbReference type="EMBL" id="KAL0478193.1"/>
    </source>
</evidence>
<name>A0AAW2YMH6_9EUKA</name>
<dbReference type="Proteomes" id="UP001431209">
    <property type="component" value="Unassembled WGS sequence"/>
</dbReference>
<evidence type="ECO:0000313" key="2">
    <source>
        <dbReference type="Proteomes" id="UP001431209"/>
    </source>
</evidence>
<reference evidence="1 2" key="1">
    <citation type="submission" date="2024-03" db="EMBL/GenBank/DDBJ databases">
        <title>The Acrasis kona genome and developmental transcriptomes reveal deep origins of eukaryotic multicellular pathways.</title>
        <authorList>
            <person name="Sheikh S."/>
            <person name="Fu C.-J."/>
            <person name="Brown M.W."/>
            <person name="Baldauf S.L."/>
        </authorList>
    </citation>
    <scope>NUCLEOTIDE SEQUENCE [LARGE SCALE GENOMIC DNA]</scope>
    <source>
        <strain evidence="1 2">ATCC MYA-3509</strain>
    </source>
</reference>
<proteinExistence type="predicted"/>
<organism evidence="1 2">
    <name type="scientific">Acrasis kona</name>
    <dbReference type="NCBI Taxonomy" id="1008807"/>
    <lineage>
        <taxon>Eukaryota</taxon>
        <taxon>Discoba</taxon>
        <taxon>Heterolobosea</taxon>
        <taxon>Tetramitia</taxon>
        <taxon>Eutetramitia</taxon>
        <taxon>Acrasidae</taxon>
        <taxon>Acrasis</taxon>
    </lineage>
</organism>
<gene>
    <name evidence="1" type="ORF">AKO1_001855</name>
</gene>
<accession>A0AAW2YMH6</accession>